<accession>A0A6J7WEQ4</accession>
<evidence type="ECO:0000313" key="1">
    <source>
        <dbReference type="EMBL" id="CAB5212461.1"/>
    </source>
</evidence>
<dbReference type="EMBL" id="LR798237">
    <property type="protein sequence ID" value="CAB5212461.1"/>
    <property type="molecule type" value="Genomic_DNA"/>
</dbReference>
<sequence>MKEPIIINDPFNQGTDFRIEDNSDCIPNTITLYMYDDIIDIDDLDSMGPNDMWNMMVMSNDDAIKLANTIIEYVSNNKLANFKFLKK</sequence>
<name>A0A6J7WEQ4_9CAUD</name>
<protein>
    <submittedName>
        <fullName evidence="1">Uncharacterized protein</fullName>
    </submittedName>
</protein>
<proteinExistence type="predicted"/>
<organism evidence="1">
    <name type="scientific">uncultured Caudovirales phage</name>
    <dbReference type="NCBI Taxonomy" id="2100421"/>
    <lineage>
        <taxon>Viruses</taxon>
        <taxon>Duplodnaviria</taxon>
        <taxon>Heunggongvirae</taxon>
        <taxon>Uroviricota</taxon>
        <taxon>Caudoviricetes</taxon>
        <taxon>Peduoviridae</taxon>
        <taxon>Maltschvirus</taxon>
        <taxon>Maltschvirus maltsch</taxon>
    </lineage>
</organism>
<gene>
    <name evidence="1" type="ORF">UFOVP187_19</name>
</gene>
<reference evidence="1" key="1">
    <citation type="submission" date="2020-05" db="EMBL/GenBank/DDBJ databases">
        <authorList>
            <person name="Chiriac C."/>
            <person name="Salcher M."/>
            <person name="Ghai R."/>
            <person name="Kavagutti S V."/>
        </authorList>
    </citation>
    <scope>NUCLEOTIDE SEQUENCE</scope>
</reference>